<feature type="compositionally biased region" description="Polar residues" evidence="1">
    <location>
        <begin position="81"/>
        <end position="96"/>
    </location>
</feature>
<organism evidence="2 3">
    <name type="scientific">Elsinoe australis</name>
    <dbReference type="NCBI Taxonomy" id="40998"/>
    <lineage>
        <taxon>Eukaryota</taxon>
        <taxon>Fungi</taxon>
        <taxon>Dikarya</taxon>
        <taxon>Ascomycota</taxon>
        <taxon>Pezizomycotina</taxon>
        <taxon>Dothideomycetes</taxon>
        <taxon>Dothideomycetidae</taxon>
        <taxon>Myriangiales</taxon>
        <taxon>Elsinoaceae</taxon>
        <taxon>Elsinoe</taxon>
    </lineage>
</organism>
<comment type="caution">
    <text evidence="2">The sequence shown here is derived from an EMBL/GenBank/DDBJ whole genome shotgun (WGS) entry which is preliminary data.</text>
</comment>
<evidence type="ECO:0000313" key="3">
    <source>
        <dbReference type="Proteomes" id="UP000308133"/>
    </source>
</evidence>
<protein>
    <submittedName>
        <fullName evidence="2">Uncharacterized protein</fullName>
    </submittedName>
</protein>
<accession>A0A4U7B9X1</accession>
<reference evidence="2 3" key="1">
    <citation type="submission" date="2018-02" db="EMBL/GenBank/DDBJ databases">
        <title>Draft genome sequences of Elsinoe sp., causing black scab on jojoba.</title>
        <authorList>
            <person name="Stodart B."/>
            <person name="Jeffress S."/>
            <person name="Ash G."/>
            <person name="Arun Chinnappa K."/>
        </authorList>
    </citation>
    <scope>NUCLEOTIDE SEQUENCE [LARGE SCALE GENOMIC DNA]</scope>
    <source>
        <strain evidence="2 3">Hillstone_2</strain>
    </source>
</reference>
<evidence type="ECO:0000313" key="2">
    <source>
        <dbReference type="EMBL" id="TKX25074.1"/>
    </source>
</evidence>
<evidence type="ECO:0000256" key="1">
    <source>
        <dbReference type="SAM" id="MobiDB-lite"/>
    </source>
</evidence>
<dbReference type="EMBL" id="PTQR01000032">
    <property type="protein sequence ID" value="TKX25074.1"/>
    <property type="molecule type" value="Genomic_DNA"/>
</dbReference>
<dbReference type="AlphaFoldDB" id="A0A4U7B9X1"/>
<sequence length="202" mass="21477">MTGAIDVDLEDGDEAQDDNEAQGQDEAGTGDEAKAEATVAVTAAKIPLVQTRLFKTTQGIFGINNNFFTNDRCDNDDSPLTDGSSFTKASTPTDGSLFNIDRPATDGSRFNAGSPFNTGSLFNTSSPFTSNSPSTDGSAFTNDSVFTGSSTNDGRHKRAFIIPSCIDSGCAKEYTLESTGSEISGWGREETIDEHDREILDK</sequence>
<name>A0A4U7B9X1_9PEZI</name>
<gene>
    <name evidence="2" type="ORF">C1H76_2660</name>
</gene>
<feature type="region of interest" description="Disordered" evidence="1">
    <location>
        <begin position="78"/>
        <end position="97"/>
    </location>
</feature>
<feature type="region of interest" description="Disordered" evidence="1">
    <location>
        <begin position="1"/>
        <end position="34"/>
    </location>
</feature>
<dbReference type="Proteomes" id="UP000308133">
    <property type="component" value="Unassembled WGS sequence"/>
</dbReference>
<feature type="compositionally biased region" description="Acidic residues" evidence="1">
    <location>
        <begin position="7"/>
        <end position="20"/>
    </location>
</feature>
<feature type="compositionally biased region" description="Basic and acidic residues" evidence="1">
    <location>
        <begin position="187"/>
        <end position="202"/>
    </location>
</feature>
<proteinExistence type="predicted"/>
<feature type="region of interest" description="Disordered" evidence="1">
    <location>
        <begin position="179"/>
        <end position="202"/>
    </location>
</feature>